<evidence type="ECO:0000313" key="1">
    <source>
        <dbReference type="EMBL" id="KAG1313628.1"/>
    </source>
</evidence>
<dbReference type="EMBL" id="JAANQT010000176">
    <property type="protein sequence ID" value="KAG1313628.1"/>
    <property type="molecule type" value="Genomic_DNA"/>
</dbReference>
<comment type="caution">
    <text evidence="1">The sequence shown here is derived from an EMBL/GenBank/DDBJ whole genome shotgun (WGS) entry which is preliminary data.</text>
</comment>
<gene>
    <name evidence="1" type="ORF">G6F64_002096</name>
</gene>
<proteinExistence type="predicted"/>
<name>A0A9P6XH05_RHIOR</name>
<dbReference type="Proteomes" id="UP000716291">
    <property type="component" value="Unassembled WGS sequence"/>
</dbReference>
<sequence>MHATFKYNIHNRKQNKIIHTKVWKTDRSSGCILLDVMGRSESTVQLMFLIVKQYSSQIAVVTTKEGSRKIAEINFDPLDPAIDHILKYGITFENDTVKLLSCRSLDPIVPLVRLRLSNLPFFKEGILQKQLKISLEPYGSLLDLTFL</sequence>
<dbReference type="OrthoDB" id="2269996at2759"/>
<reference evidence="1" key="1">
    <citation type="journal article" date="2020" name="Microb. Genom.">
        <title>Genetic diversity of clinical and environmental Mucorales isolates obtained from an investigation of mucormycosis cases among solid organ transplant recipients.</title>
        <authorList>
            <person name="Nguyen M.H."/>
            <person name="Kaul D."/>
            <person name="Muto C."/>
            <person name="Cheng S.J."/>
            <person name="Richter R.A."/>
            <person name="Bruno V.M."/>
            <person name="Liu G."/>
            <person name="Beyhan S."/>
            <person name="Sundermann A.J."/>
            <person name="Mounaud S."/>
            <person name="Pasculle A.W."/>
            <person name="Nierman W.C."/>
            <person name="Driscoll E."/>
            <person name="Cumbie R."/>
            <person name="Clancy C.J."/>
            <person name="Dupont C.L."/>
        </authorList>
    </citation>
    <scope>NUCLEOTIDE SEQUENCE</scope>
    <source>
        <strain evidence="1">GL11</strain>
    </source>
</reference>
<accession>A0A9P6XH05</accession>
<keyword evidence="2" id="KW-1185">Reference proteome</keyword>
<dbReference type="AlphaFoldDB" id="A0A9P6XH05"/>
<organism evidence="1 2">
    <name type="scientific">Rhizopus oryzae</name>
    <name type="common">Mucormycosis agent</name>
    <name type="synonym">Rhizopus arrhizus var. delemar</name>
    <dbReference type="NCBI Taxonomy" id="64495"/>
    <lineage>
        <taxon>Eukaryota</taxon>
        <taxon>Fungi</taxon>
        <taxon>Fungi incertae sedis</taxon>
        <taxon>Mucoromycota</taxon>
        <taxon>Mucoromycotina</taxon>
        <taxon>Mucoromycetes</taxon>
        <taxon>Mucorales</taxon>
        <taxon>Mucorineae</taxon>
        <taxon>Rhizopodaceae</taxon>
        <taxon>Rhizopus</taxon>
    </lineage>
</organism>
<evidence type="ECO:0000313" key="2">
    <source>
        <dbReference type="Proteomes" id="UP000716291"/>
    </source>
</evidence>
<protein>
    <submittedName>
        <fullName evidence="1">Uncharacterized protein</fullName>
    </submittedName>
</protein>